<dbReference type="InterPro" id="IPR003488">
    <property type="entry name" value="DprA"/>
</dbReference>
<dbReference type="InterPro" id="IPR036388">
    <property type="entry name" value="WH-like_DNA-bd_sf"/>
</dbReference>
<gene>
    <name evidence="5" type="ORF">DFR34_11376</name>
</gene>
<dbReference type="RefSeq" id="WP_245906868.1">
    <property type="nucleotide sequence ID" value="NZ_QJKI01000013.1"/>
</dbReference>
<dbReference type="Pfam" id="PF17782">
    <property type="entry name" value="WHD_DprA"/>
    <property type="match status" value="1"/>
</dbReference>
<comment type="similarity">
    <text evidence="1">Belongs to the DprA/Smf family.</text>
</comment>
<dbReference type="AlphaFoldDB" id="A0A318L8N5"/>
<dbReference type="PANTHER" id="PTHR43022">
    <property type="entry name" value="PROTEIN SMF"/>
    <property type="match status" value="1"/>
</dbReference>
<dbReference type="NCBIfam" id="TIGR00732">
    <property type="entry name" value="dprA"/>
    <property type="match status" value="1"/>
</dbReference>
<comment type="caution">
    <text evidence="5">The sequence shown here is derived from an EMBL/GenBank/DDBJ whole genome shotgun (WGS) entry which is preliminary data.</text>
</comment>
<dbReference type="Gene3D" id="1.10.10.10">
    <property type="entry name" value="Winged helix-like DNA-binding domain superfamily/Winged helix DNA-binding domain"/>
    <property type="match status" value="1"/>
</dbReference>
<feature type="domain" description="Smf/DprA SLOG" evidence="3">
    <location>
        <begin position="81"/>
        <end position="289"/>
    </location>
</feature>
<feature type="domain" description="DprA winged helix" evidence="4">
    <location>
        <begin position="299"/>
        <end position="359"/>
    </location>
</feature>
<dbReference type="SUPFAM" id="SSF102405">
    <property type="entry name" value="MCP/YpsA-like"/>
    <property type="match status" value="1"/>
</dbReference>
<organism evidence="5 6">
    <name type="scientific">Rivihabitans pingtungensis</name>
    <dbReference type="NCBI Taxonomy" id="1054498"/>
    <lineage>
        <taxon>Bacteria</taxon>
        <taxon>Pseudomonadati</taxon>
        <taxon>Pseudomonadota</taxon>
        <taxon>Betaproteobacteria</taxon>
        <taxon>Neisseriales</taxon>
        <taxon>Aquaspirillaceae</taxon>
        <taxon>Rivihabitans</taxon>
    </lineage>
</organism>
<dbReference type="InterPro" id="IPR041614">
    <property type="entry name" value="DprA_WH"/>
</dbReference>
<name>A0A318L8N5_9NEIS</name>
<dbReference type="InterPro" id="IPR010994">
    <property type="entry name" value="RuvA_2-like"/>
</dbReference>
<evidence type="ECO:0000256" key="2">
    <source>
        <dbReference type="SAM" id="MobiDB-lite"/>
    </source>
</evidence>
<evidence type="ECO:0000256" key="1">
    <source>
        <dbReference type="ARBA" id="ARBA00006525"/>
    </source>
</evidence>
<evidence type="ECO:0000259" key="3">
    <source>
        <dbReference type="Pfam" id="PF02481"/>
    </source>
</evidence>
<dbReference type="EMBL" id="QJKI01000013">
    <property type="protein sequence ID" value="PXX78067.1"/>
    <property type="molecule type" value="Genomic_DNA"/>
</dbReference>
<dbReference type="Pfam" id="PF02481">
    <property type="entry name" value="DNA_processg_A"/>
    <property type="match status" value="1"/>
</dbReference>
<evidence type="ECO:0000313" key="6">
    <source>
        <dbReference type="Proteomes" id="UP000247555"/>
    </source>
</evidence>
<dbReference type="InterPro" id="IPR057666">
    <property type="entry name" value="DrpA_SLOG"/>
</dbReference>
<keyword evidence="6" id="KW-1185">Reference proteome</keyword>
<sequence length="365" mass="38836">MKLQGLDAWLHCLLTDGLGPARWLALMQRWGEPEAVLAARQDDLAEILGPALARALMDTDATQPDRQAVHDWLAAGPWRQVLRLDDSDYPSGLLNTPCPPPLLFLLGRRELLQRPMLAVVGSRHASVQGAQTAESWAEALAQAGLTIVSGMAAGIDAAAHTGALRTAASSVAVIGTGIDRIYPARNQALARQLAQTGLILSEFPLGAPPLAQHFPRRNRLIAGLSQGCLVVEASLKSGSLITGRLAAEYGRDVFAVPGSIHSPQAKGCHRLIRDGAKLVDCLDDILQELRLPATPVQSPSPTPASPPADEAESRLLEAMGFDPVDADILCQRAGLTADVLSAMLLRLEMAGRLETLPGGRYQRTA</sequence>
<protein>
    <submittedName>
        <fullName evidence="5">DNA protecting protein DprA</fullName>
    </submittedName>
</protein>
<dbReference type="Proteomes" id="UP000247555">
    <property type="component" value="Unassembled WGS sequence"/>
</dbReference>
<dbReference type="GO" id="GO:0009294">
    <property type="term" value="P:DNA-mediated transformation"/>
    <property type="evidence" value="ECO:0007669"/>
    <property type="project" value="InterPro"/>
</dbReference>
<evidence type="ECO:0000259" key="4">
    <source>
        <dbReference type="Pfam" id="PF17782"/>
    </source>
</evidence>
<dbReference type="SUPFAM" id="SSF47781">
    <property type="entry name" value="RuvA domain 2-like"/>
    <property type="match status" value="1"/>
</dbReference>
<accession>A0A318L8N5</accession>
<dbReference type="PANTHER" id="PTHR43022:SF1">
    <property type="entry name" value="PROTEIN SMF"/>
    <property type="match status" value="1"/>
</dbReference>
<evidence type="ECO:0000313" key="5">
    <source>
        <dbReference type="EMBL" id="PXX78067.1"/>
    </source>
</evidence>
<dbReference type="Gene3D" id="3.40.50.450">
    <property type="match status" value="1"/>
</dbReference>
<proteinExistence type="inferred from homology"/>
<reference evidence="5 6" key="1">
    <citation type="submission" date="2018-05" db="EMBL/GenBank/DDBJ databases">
        <title>Genomic Encyclopedia of Type Strains, Phase IV (KMG-IV): sequencing the most valuable type-strain genomes for metagenomic binning, comparative biology and taxonomic classification.</title>
        <authorList>
            <person name="Goeker M."/>
        </authorList>
    </citation>
    <scope>NUCLEOTIDE SEQUENCE [LARGE SCALE GENOMIC DNA]</scope>
    <source>
        <strain evidence="5 6">DSM 29661</strain>
    </source>
</reference>
<feature type="region of interest" description="Disordered" evidence="2">
    <location>
        <begin position="292"/>
        <end position="311"/>
    </location>
</feature>